<protein>
    <submittedName>
        <fullName evidence="1">Bodo-specific multi-copy gene family, putative</fullName>
    </submittedName>
</protein>
<dbReference type="VEuPathDB" id="TriTrypDB:BSAL_38250"/>
<keyword evidence="2" id="KW-1185">Reference proteome</keyword>
<dbReference type="EMBL" id="CYKH01002062">
    <property type="protein sequence ID" value="CUG92568.1"/>
    <property type="molecule type" value="Genomic_DNA"/>
</dbReference>
<organism evidence="1 2">
    <name type="scientific">Bodo saltans</name>
    <name type="common">Flagellated protozoan</name>
    <dbReference type="NCBI Taxonomy" id="75058"/>
    <lineage>
        <taxon>Eukaryota</taxon>
        <taxon>Discoba</taxon>
        <taxon>Euglenozoa</taxon>
        <taxon>Kinetoplastea</taxon>
        <taxon>Metakinetoplastina</taxon>
        <taxon>Eubodonida</taxon>
        <taxon>Bodonidae</taxon>
        <taxon>Bodo</taxon>
    </lineage>
</organism>
<dbReference type="AlphaFoldDB" id="A0A0S4JQU0"/>
<dbReference type="Proteomes" id="UP000051952">
    <property type="component" value="Unassembled WGS sequence"/>
</dbReference>
<sequence>ARAQYPVQSQWFPQAYTCFLVSSTKAKVDGSDIIPVNPAWRHGSRDPHRTLTFNEAAMCSMGLFDPSTSRFLVPPITFSDVVAAREDVPILPSQLHPLLDADVVARYDKCTSKERDRKPPQLMEIDVESCLKPHLVEIVLPQPIEAVMRSQKRNITFGPMPHLATVSRRRKKDYMFDLSMLDRAMSPKLGSDQRNIARYHCKGNGMLLIREFLSSKRLTAAKKGRVIVSSCKSPWVTRLLSGAVDSADVAMCELIRTHVESITGLPQDPSKYCDPSSAFATWMSETAWFFRIAEGIGNVDPLIILQSCERLNKVDQNHLMHKTSRRPSTLLEAFCLALPSPHSMLLIGHNMQLETTDPTFANLVNMTSFP</sequence>
<name>A0A0S4JQU0_BODSA</name>
<proteinExistence type="predicted"/>
<accession>A0A0S4JQU0</accession>
<evidence type="ECO:0000313" key="1">
    <source>
        <dbReference type="EMBL" id="CUG92568.1"/>
    </source>
</evidence>
<feature type="non-terminal residue" evidence="1">
    <location>
        <position position="1"/>
    </location>
</feature>
<evidence type="ECO:0000313" key="2">
    <source>
        <dbReference type="Proteomes" id="UP000051952"/>
    </source>
</evidence>
<reference evidence="2" key="1">
    <citation type="submission" date="2015-09" db="EMBL/GenBank/DDBJ databases">
        <authorList>
            <consortium name="Pathogen Informatics"/>
        </authorList>
    </citation>
    <scope>NUCLEOTIDE SEQUENCE [LARGE SCALE GENOMIC DNA]</scope>
    <source>
        <strain evidence="2">Lake Konstanz</strain>
    </source>
</reference>
<gene>
    <name evidence="1" type="ORF">BSAL_38250</name>
</gene>